<name>A0ABW9Z4F2_9FLAO</name>
<dbReference type="RefSeq" id="WP_166535550.1">
    <property type="nucleotide sequence ID" value="NZ_JAABLM010000001.1"/>
</dbReference>
<gene>
    <name evidence="1" type="ORF">GV828_00705</name>
</gene>
<evidence type="ECO:0000313" key="2">
    <source>
        <dbReference type="Proteomes" id="UP000798602"/>
    </source>
</evidence>
<proteinExistence type="predicted"/>
<organism evidence="1 2">
    <name type="scientific">Flavobacterium ichthyis</name>
    <dbReference type="NCBI Taxonomy" id="2698827"/>
    <lineage>
        <taxon>Bacteria</taxon>
        <taxon>Pseudomonadati</taxon>
        <taxon>Bacteroidota</taxon>
        <taxon>Flavobacteriia</taxon>
        <taxon>Flavobacteriales</taxon>
        <taxon>Flavobacteriaceae</taxon>
        <taxon>Flavobacterium</taxon>
    </lineage>
</organism>
<accession>A0ABW9Z4F2</accession>
<sequence>MIENKGNLGSVISISTEEIDLQNLNDSFNGFPENKTIVSIGFLNFQNVTGWIFTHHYDSSNILKFNCYKINNLSELELTEYQDIVVSNIILNNIIYVANELAPGADIEIIGIKELLTMHFNSPYDDLSLMNFRSSYNLDKYNHLDDLSLVDGSGGGCGITHHCWSGGGQCHPFGGGCRERSCGRTGMSNFIQEFSTSDNYHLFNSVISIEKSYEVRDELNDTNNGKFFVDAFYSISDHLNSSTDLFLAMELISNLDKYDEIISAFTSNNSSLIVTDEHIESISSILLISSSKSDSDVYKVVTNDLIKISNRFRNKNLNDIKLELSN</sequence>
<dbReference type="Proteomes" id="UP000798602">
    <property type="component" value="Unassembled WGS sequence"/>
</dbReference>
<keyword evidence="2" id="KW-1185">Reference proteome</keyword>
<protein>
    <submittedName>
        <fullName evidence="1">Uncharacterized protein</fullName>
    </submittedName>
</protein>
<comment type="caution">
    <text evidence="1">The sequence shown here is derived from an EMBL/GenBank/DDBJ whole genome shotgun (WGS) entry which is preliminary data.</text>
</comment>
<dbReference type="EMBL" id="JAABLM010000001">
    <property type="protein sequence ID" value="NBL63713.1"/>
    <property type="molecule type" value="Genomic_DNA"/>
</dbReference>
<evidence type="ECO:0000313" key="1">
    <source>
        <dbReference type="EMBL" id="NBL63713.1"/>
    </source>
</evidence>
<reference evidence="2" key="1">
    <citation type="submission" date="2020-01" db="EMBL/GenBank/DDBJ databases">
        <title>Sphingomonas sp. strain CSW-10.</title>
        <authorList>
            <person name="Chen W.-M."/>
        </authorList>
    </citation>
    <scope>NUCLEOTIDE SEQUENCE [LARGE SCALE GENOMIC DNA]</scope>
    <source>
        <strain evidence="2">NST-5</strain>
    </source>
</reference>